<protein>
    <submittedName>
        <fullName evidence="2">Hydrolase 1, exosortase A system-associated</fullName>
    </submittedName>
</protein>
<dbReference type="EMBL" id="BMZA01000009">
    <property type="protein sequence ID" value="GGZ08550.1"/>
    <property type="molecule type" value="Genomic_DNA"/>
</dbReference>
<reference evidence="2" key="1">
    <citation type="journal article" date="2014" name="Int. J. Syst. Evol. Microbiol.">
        <title>Complete genome sequence of Corynebacterium casei LMG S-19264T (=DSM 44701T), isolated from a smear-ripened cheese.</title>
        <authorList>
            <consortium name="US DOE Joint Genome Institute (JGI-PGF)"/>
            <person name="Walter F."/>
            <person name="Albersmeier A."/>
            <person name="Kalinowski J."/>
            <person name="Ruckert C."/>
        </authorList>
    </citation>
    <scope>NUCLEOTIDE SEQUENCE</scope>
    <source>
        <strain evidence="2">KCTC 32255</strain>
    </source>
</reference>
<gene>
    <name evidence="2" type="ORF">GCM10011614_24280</name>
</gene>
<feature type="domain" description="AB hydrolase-1" evidence="1">
    <location>
        <begin position="30"/>
        <end position="252"/>
    </location>
</feature>
<dbReference type="Proteomes" id="UP000648075">
    <property type="component" value="Unassembled WGS sequence"/>
</dbReference>
<proteinExistence type="predicted"/>
<evidence type="ECO:0000259" key="1">
    <source>
        <dbReference type="Pfam" id="PF12697"/>
    </source>
</evidence>
<keyword evidence="2" id="KW-0378">Hydrolase</keyword>
<comment type="caution">
    <text evidence="2">The sequence shown here is derived from an EMBL/GenBank/DDBJ whole genome shotgun (WGS) entry which is preliminary data.</text>
</comment>
<reference evidence="2" key="2">
    <citation type="submission" date="2020-09" db="EMBL/GenBank/DDBJ databases">
        <authorList>
            <person name="Sun Q."/>
            <person name="Kim S."/>
        </authorList>
    </citation>
    <scope>NUCLEOTIDE SEQUENCE</scope>
    <source>
        <strain evidence="2">KCTC 32255</strain>
    </source>
</reference>
<dbReference type="NCBIfam" id="TIGR03100">
    <property type="entry name" value="hydr1_PEP"/>
    <property type="match status" value="1"/>
</dbReference>
<dbReference type="InterPro" id="IPR017531">
    <property type="entry name" value="Hydrolase-1_PEP"/>
</dbReference>
<sequence>MTRHHFAFDCAGARLIGTLDEAPGSTGLLIVSGGNEVRAGAWNGQALLAAEIAMQGYPVMRFDRRGVGDSEGVNAEFRSSGPDIAAALTAFHERCPWLSRVVGFGNCDAASALMLARGAECDALVLGNPWTIENDNEAAPAEVVRDHYRRRLADPAAIRRLLTGKVSLVKLARSLFAAARPAPPQSVRPTGLAGEISDGLQGFDGSVRFLIAGRDRTGLAFLSRWNRNDPRLRTCPQASHSFVEDEAQDWLVSQVLEVLEG</sequence>
<name>A0A918PHH4_9SPHN</name>
<accession>A0A918PHH4</accession>
<dbReference type="SUPFAM" id="SSF53474">
    <property type="entry name" value="alpha/beta-Hydrolases"/>
    <property type="match status" value="1"/>
</dbReference>
<dbReference type="Pfam" id="PF12697">
    <property type="entry name" value="Abhydrolase_6"/>
    <property type="match status" value="1"/>
</dbReference>
<dbReference type="RefSeq" id="WP_189621475.1">
    <property type="nucleotide sequence ID" value="NZ_BMZA01000009.1"/>
</dbReference>
<dbReference type="InterPro" id="IPR029058">
    <property type="entry name" value="AB_hydrolase_fold"/>
</dbReference>
<dbReference type="Gene3D" id="3.40.50.1820">
    <property type="entry name" value="alpha/beta hydrolase"/>
    <property type="match status" value="1"/>
</dbReference>
<dbReference type="AlphaFoldDB" id="A0A918PHH4"/>
<evidence type="ECO:0000313" key="2">
    <source>
        <dbReference type="EMBL" id="GGZ08550.1"/>
    </source>
</evidence>
<keyword evidence="3" id="KW-1185">Reference proteome</keyword>
<dbReference type="GO" id="GO:0016787">
    <property type="term" value="F:hydrolase activity"/>
    <property type="evidence" value="ECO:0007669"/>
    <property type="project" value="UniProtKB-KW"/>
</dbReference>
<evidence type="ECO:0000313" key="3">
    <source>
        <dbReference type="Proteomes" id="UP000648075"/>
    </source>
</evidence>
<organism evidence="2 3">
    <name type="scientific">Novosphingobium colocasiae</name>
    <dbReference type="NCBI Taxonomy" id="1256513"/>
    <lineage>
        <taxon>Bacteria</taxon>
        <taxon>Pseudomonadati</taxon>
        <taxon>Pseudomonadota</taxon>
        <taxon>Alphaproteobacteria</taxon>
        <taxon>Sphingomonadales</taxon>
        <taxon>Sphingomonadaceae</taxon>
        <taxon>Novosphingobium</taxon>
    </lineage>
</organism>
<dbReference type="InterPro" id="IPR000073">
    <property type="entry name" value="AB_hydrolase_1"/>
</dbReference>